<accession>A0A8S5U9F0</accession>
<evidence type="ECO:0000313" key="1">
    <source>
        <dbReference type="EMBL" id="DAF91088.1"/>
    </source>
</evidence>
<proteinExistence type="predicted"/>
<sequence length="82" mass="9291">MNMLKAEEARKIAIDNSELINQHLDNIYSLINQEASQGHFIANYQSDCKEISFITGIQEALVKLGYCVISFSLKGINLTIKW</sequence>
<dbReference type="EMBL" id="BK016044">
    <property type="protein sequence ID" value="DAF91088.1"/>
    <property type="molecule type" value="Genomic_DNA"/>
</dbReference>
<organism evidence="1">
    <name type="scientific">Siphoviridae sp. ct7aK2</name>
    <dbReference type="NCBI Taxonomy" id="2825351"/>
    <lineage>
        <taxon>Viruses</taxon>
        <taxon>Duplodnaviria</taxon>
        <taxon>Heunggongvirae</taxon>
        <taxon>Uroviricota</taxon>
        <taxon>Caudoviricetes</taxon>
    </lineage>
</organism>
<reference evidence="1" key="1">
    <citation type="journal article" date="2021" name="Proc. Natl. Acad. Sci. U.S.A.">
        <title>A Catalog of Tens of Thousands of Viruses from Human Metagenomes Reveals Hidden Associations with Chronic Diseases.</title>
        <authorList>
            <person name="Tisza M.J."/>
            <person name="Buck C.B."/>
        </authorList>
    </citation>
    <scope>NUCLEOTIDE SEQUENCE</scope>
    <source>
        <strain evidence="1">Ct7aK2</strain>
    </source>
</reference>
<name>A0A8S5U9F0_9CAUD</name>
<protein>
    <submittedName>
        <fullName evidence="1">Uncharacterized protein</fullName>
    </submittedName>
</protein>